<accession>A0A9J6DBX5</accession>
<keyword evidence="2" id="KW-0732">Signal</keyword>
<feature type="compositionally biased region" description="Polar residues" evidence="1">
    <location>
        <begin position="136"/>
        <end position="147"/>
    </location>
</feature>
<feature type="chain" id="PRO_5039944131" description="Secreted protein" evidence="2">
    <location>
        <begin position="26"/>
        <end position="214"/>
    </location>
</feature>
<reference evidence="3" key="1">
    <citation type="journal article" date="2020" name="Cell">
        <title>Large-Scale Comparative Analyses of Tick Genomes Elucidate Their Genetic Diversity and Vector Capacities.</title>
        <authorList>
            <consortium name="Tick Genome and Microbiome Consortium (TIGMIC)"/>
            <person name="Jia N."/>
            <person name="Wang J."/>
            <person name="Shi W."/>
            <person name="Du L."/>
            <person name="Sun Y."/>
            <person name="Zhan W."/>
            <person name="Jiang J.F."/>
            <person name="Wang Q."/>
            <person name="Zhang B."/>
            <person name="Ji P."/>
            <person name="Bell-Sakyi L."/>
            <person name="Cui X.M."/>
            <person name="Yuan T.T."/>
            <person name="Jiang B.G."/>
            <person name="Yang W.F."/>
            <person name="Lam T.T."/>
            <person name="Chang Q.C."/>
            <person name="Ding S.J."/>
            <person name="Wang X.J."/>
            <person name="Zhu J.G."/>
            <person name="Ruan X.D."/>
            <person name="Zhao L."/>
            <person name="Wei J.T."/>
            <person name="Ye R.Z."/>
            <person name="Que T.C."/>
            <person name="Du C.H."/>
            <person name="Zhou Y.H."/>
            <person name="Cheng J.X."/>
            <person name="Dai P.F."/>
            <person name="Guo W.B."/>
            <person name="Han X.H."/>
            <person name="Huang E.J."/>
            <person name="Li L.F."/>
            <person name="Wei W."/>
            <person name="Gao Y.C."/>
            <person name="Liu J.Z."/>
            <person name="Shao H.Z."/>
            <person name="Wang X."/>
            <person name="Wang C.C."/>
            <person name="Yang T.C."/>
            <person name="Huo Q.B."/>
            <person name="Li W."/>
            <person name="Chen H.Y."/>
            <person name="Chen S.E."/>
            <person name="Zhou L.G."/>
            <person name="Ni X.B."/>
            <person name="Tian J.H."/>
            <person name="Sheng Y."/>
            <person name="Liu T."/>
            <person name="Pan Y.S."/>
            <person name="Xia L.Y."/>
            <person name="Li J."/>
            <person name="Zhao F."/>
            <person name="Cao W.C."/>
        </authorList>
    </citation>
    <scope>NUCLEOTIDE SEQUENCE</scope>
    <source>
        <strain evidence="3">Rmic-2018</strain>
    </source>
</reference>
<evidence type="ECO:0000313" key="3">
    <source>
        <dbReference type="EMBL" id="KAH8019660.1"/>
    </source>
</evidence>
<evidence type="ECO:0008006" key="5">
    <source>
        <dbReference type="Google" id="ProtNLM"/>
    </source>
</evidence>
<dbReference type="AlphaFoldDB" id="A0A9J6DBX5"/>
<evidence type="ECO:0000313" key="4">
    <source>
        <dbReference type="Proteomes" id="UP000821866"/>
    </source>
</evidence>
<sequence>MARREQRRVCAVIGCWALLSDLAIGRDGAARDLLPARATMQRGRIPQSLLRWLLRRGTTSDPSPHLKWPPLLPAKTRHFSYALSFSPTGKLAESPMPTVRDATACVSGTPVQPISANSPALEAHAGGGSDKRKSGRLSSFSKSQSPGLKQMKEQRLFGQMLEGEEKKGPFRTSTSRLFGQLHGFHQEEAPSSDERLLGGRRTVKTTATLRAGRT</sequence>
<protein>
    <recommendedName>
        <fullName evidence="5">Secreted protein</fullName>
    </recommendedName>
</protein>
<comment type="caution">
    <text evidence="3">The sequence shown here is derived from an EMBL/GenBank/DDBJ whole genome shotgun (WGS) entry which is preliminary data.</text>
</comment>
<dbReference type="EMBL" id="JABSTU010000010">
    <property type="protein sequence ID" value="KAH8019660.1"/>
    <property type="molecule type" value="Genomic_DNA"/>
</dbReference>
<feature type="region of interest" description="Disordered" evidence="1">
    <location>
        <begin position="110"/>
        <end position="151"/>
    </location>
</feature>
<evidence type="ECO:0000256" key="1">
    <source>
        <dbReference type="SAM" id="MobiDB-lite"/>
    </source>
</evidence>
<dbReference type="Proteomes" id="UP000821866">
    <property type="component" value="Chromosome 8"/>
</dbReference>
<name>A0A9J6DBX5_RHIMP</name>
<reference evidence="3" key="2">
    <citation type="submission" date="2021-09" db="EMBL/GenBank/DDBJ databases">
        <authorList>
            <person name="Jia N."/>
            <person name="Wang J."/>
            <person name="Shi W."/>
            <person name="Du L."/>
            <person name="Sun Y."/>
            <person name="Zhan W."/>
            <person name="Jiang J."/>
            <person name="Wang Q."/>
            <person name="Zhang B."/>
            <person name="Ji P."/>
            <person name="Sakyi L.B."/>
            <person name="Cui X."/>
            <person name="Yuan T."/>
            <person name="Jiang B."/>
            <person name="Yang W."/>
            <person name="Lam T.T.-Y."/>
            <person name="Chang Q."/>
            <person name="Ding S."/>
            <person name="Wang X."/>
            <person name="Zhu J."/>
            <person name="Ruan X."/>
            <person name="Zhao L."/>
            <person name="Wei J."/>
            <person name="Que T."/>
            <person name="Du C."/>
            <person name="Cheng J."/>
            <person name="Dai P."/>
            <person name="Han X."/>
            <person name="Huang E."/>
            <person name="Gao Y."/>
            <person name="Liu J."/>
            <person name="Shao H."/>
            <person name="Ye R."/>
            <person name="Li L."/>
            <person name="Wei W."/>
            <person name="Wang X."/>
            <person name="Wang C."/>
            <person name="Huo Q."/>
            <person name="Li W."/>
            <person name="Guo W."/>
            <person name="Chen H."/>
            <person name="Chen S."/>
            <person name="Zhou L."/>
            <person name="Zhou L."/>
            <person name="Ni X."/>
            <person name="Tian J."/>
            <person name="Zhou Y."/>
            <person name="Sheng Y."/>
            <person name="Liu T."/>
            <person name="Pan Y."/>
            <person name="Xia L."/>
            <person name="Li J."/>
            <person name="Zhao F."/>
            <person name="Cao W."/>
        </authorList>
    </citation>
    <scope>NUCLEOTIDE SEQUENCE</scope>
    <source>
        <strain evidence="3">Rmic-2018</strain>
        <tissue evidence="3">Larvae</tissue>
    </source>
</reference>
<proteinExistence type="predicted"/>
<feature type="signal peptide" evidence="2">
    <location>
        <begin position="1"/>
        <end position="25"/>
    </location>
</feature>
<gene>
    <name evidence="3" type="ORF">HPB51_020471</name>
</gene>
<organism evidence="3 4">
    <name type="scientific">Rhipicephalus microplus</name>
    <name type="common">Cattle tick</name>
    <name type="synonym">Boophilus microplus</name>
    <dbReference type="NCBI Taxonomy" id="6941"/>
    <lineage>
        <taxon>Eukaryota</taxon>
        <taxon>Metazoa</taxon>
        <taxon>Ecdysozoa</taxon>
        <taxon>Arthropoda</taxon>
        <taxon>Chelicerata</taxon>
        <taxon>Arachnida</taxon>
        <taxon>Acari</taxon>
        <taxon>Parasitiformes</taxon>
        <taxon>Ixodida</taxon>
        <taxon>Ixodoidea</taxon>
        <taxon>Ixodidae</taxon>
        <taxon>Rhipicephalinae</taxon>
        <taxon>Rhipicephalus</taxon>
        <taxon>Boophilus</taxon>
    </lineage>
</organism>
<evidence type="ECO:0000256" key="2">
    <source>
        <dbReference type="SAM" id="SignalP"/>
    </source>
</evidence>
<keyword evidence="4" id="KW-1185">Reference proteome</keyword>